<reference evidence="4 5" key="1">
    <citation type="submission" date="2021-07" db="EMBL/GenBank/DDBJ databases">
        <title>Actinomadura sp. PM05-2 isolated from lichen.</title>
        <authorList>
            <person name="Somphong A."/>
            <person name="Phongsopitanun W."/>
            <person name="Tanasupawat S."/>
            <person name="Peongsungnone V."/>
        </authorList>
    </citation>
    <scope>NUCLEOTIDE SEQUENCE [LARGE SCALE GENOMIC DNA]</scope>
    <source>
        <strain evidence="4 5">PM05-2</strain>
    </source>
</reference>
<dbReference type="EMBL" id="JAIBOA010000014">
    <property type="protein sequence ID" value="MBW8485151.1"/>
    <property type="molecule type" value="Genomic_DNA"/>
</dbReference>
<dbReference type="Proteomes" id="UP000774570">
    <property type="component" value="Unassembled WGS sequence"/>
</dbReference>
<keyword evidence="1" id="KW-0812">Transmembrane</keyword>
<evidence type="ECO:0000259" key="2">
    <source>
        <dbReference type="Pfam" id="PF02470"/>
    </source>
</evidence>
<dbReference type="RefSeq" id="WP_220168367.1">
    <property type="nucleotide sequence ID" value="NZ_JAIBOA010000014.1"/>
</dbReference>
<dbReference type="InterPro" id="IPR005693">
    <property type="entry name" value="Mce"/>
</dbReference>
<keyword evidence="1" id="KW-1133">Transmembrane helix</keyword>
<accession>A0ABS7FXJ1</accession>
<organism evidence="4 5">
    <name type="scientific">Actinomadura parmotrematis</name>
    <dbReference type="NCBI Taxonomy" id="2864039"/>
    <lineage>
        <taxon>Bacteria</taxon>
        <taxon>Bacillati</taxon>
        <taxon>Actinomycetota</taxon>
        <taxon>Actinomycetes</taxon>
        <taxon>Streptosporangiales</taxon>
        <taxon>Thermomonosporaceae</taxon>
        <taxon>Actinomadura</taxon>
    </lineage>
</organism>
<dbReference type="NCBIfam" id="TIGR00996">
    <property type="entry name" value="Mtu_fam_mce"/>
    <property type="match status" value="1"/>
</dbReference>
<evidence type="ECO:0000313" key="4">
    <source>
        <dbReference type="EMBL" id="MBW8485151.1"/>
    </source>
</evidence>
<name>A0ABS7FXJ1_9ACTN</name>
<dbReference type="PANTHER" id="PTHR33371:SF19">
    <property type="entry name" value="MCE-FAMILY PROTEIN MCE4A"/>
    <property type="match status" value="1"/>
</dbReference>
<feature type="domain" description="Mce/MlaD" evidence="2">
    <location>
        <begin position="50"/>
        <end position="123"/>
    </location>
</feature>
<dbReference type="InterPro" id="IPR003399">
    <property type="entry name" value="Mce/MlaD"/>
</dbReference>
<feature type="transmembrane region" description="Helical" evidence="1">
    <location>
        <begin position="20"/>
        <end position="41"/>
    </location>
</feature>
<dbReference type="Pfam" id="PF11887">
    <property type="entry name" value="Mce4_CUP1"/>
    <property type="match status" value="1"/>
</dbReference>
<dbReference type="InterPro" id="IPR024516">
    <property type="entry name" value="Mce_C"/>
</dbReference>
<keyword evidence="1" id="KW-0472">Membrane</keyword>
<evidence type="ECO:0000313" key="5">
    <source>
        <dbReference type="Proteomes" id="UP000774570"/>
    </source>
</evidence>
<gene>
    <name evidence="4" type="ORF">K1Y72_22415</name>
</gene>
<feature type="domain" description="Mammalian cell entry C-terminal" evidence="3">
    <location>
        <begin position="132"/>
        <end position="350"/>
    </location>
</feature>
<evidence type="ECO:0000256" key="1">
    <source>
        <dbReference type="SAM" id="Phobius"/>
    </source>
</evidence>
<comment type="caution">
    <text evidence="4">The sequence shown here is derived from an EMBL/GenBank/DDBJ whole genome shotgun (WGS) entry which is preliminary data.</text>
</comment>
<dbReference type="Pfam" id="PF02470">
    <property type="entry name" value="MlaD"/>
    <property type="match status" value="1"/>
</dbReference>
<protein>
    <submittedName>
        <fullName evidence="4">MCE family protein</fullName>
    </submittedName>
</protein>
<dbReference type="InterPro" id="IPR052336">
    <property type="entry name" value="MlaD_Phospholipid_Transporter"/>
</dbReference>
<sequence>MTHSANPSGGGIPQRVLFRLLGLSMVIVLLLLVALTVAFYNKSFTRVMKVKVVGDRAGLQLLPHSDVKVRGLIVGEVRGTRVTENGAQIDLALDPDKAKLIPTGVQARLLPKTLFGEKYVDLEVPATAGPTGLHAGQTIEQDRSQAAVEIDKVLNNLLPVLQAVQPEKLNTTLNAIATALQGRGDQLGRDLEQADALLRKINPQLGTLVDDLRGLADVSDIYADAAPDLLQTLRNINVTSTTITDKRVQIEDLIPQVTGFAQNTDRFVTQNAPKIIGFNIANRQGLELIARYSPSLPCVFKGLAKLAPEAERVAGGNGSTTFNLTIEIVKPRPGYKYPLDSPEAKDYRNPRCYNLPNPKVPSPDYLALDGTEDDLWWKDAHGKDDPIPHATGRGRSVSDVFVDPGTAMSEKDKIKNLVGPLTRTQADQVPDVAALLYGPVLQGSVVTVK</sequence>
<dbReference type="PANTHER" id="PTHR33371">
    <property type="entry name" value="INTERMEMBRANE PHOSPHOLIPID TRANSPORT SYSTEM BINDING PROTEIN MLAD-RELATED"/>
    <property type="match status" value="1"/>
</dbReference>
<keyword evidence="5" id="KW-1185">Reference proteome</keyword>
<proteinExistence type="predicted"/>
<evidence type="ECO:0000259" key="3">
    <source>
        <dbReference type="Pfam" id="PF11887"/>
    </source>
</evidence>